<feature type="region of interest" description="Disordered" evidence="10">
    <location>
        <begin position="1"/>
        <end position="30"/>
    </location>
</feature>
<evidence type="ECO:0000256" key="6">
    <source>
        <dbReference type="ARBA" id="ARBA00022898"/>
    </source>
</evidence>
<dbReference type="InterPro" id="IPR011833">
    <property type="entry name" value="Glycg_phsphrylas"/>
</dbReference>
<keyword evidence="5 9" id="KW-0808">Transferase</keyword>
<evidence type="ECO:0000256" key="5">
    <source>
        <dbReference type="ARBA" id="ARBA00022679"/>
    </source>
</evidence>
<evidence type="ECO:0000256" key="8">
    <source>
        <dbReference type="ARBA" id="ARBA00025174"/>
    </source>
</evidence>
<proteinExistence type="inferred from homology"/>
<keyword evidence="4 9" id="KW-0328">Glycosyltransferase</keyword>
<accession>A0ABR9DS22</accession>
<evidence type="ECO:0000313" key="12">
    <source>
        <dbReference type="Proteomes" id="UP000642107"/>
    </source>
</evidence>
<name>A0ABR9DS22_9MICO</name>
<dbReference type="EC" id="2.4.1.1" evidence="9"/>
<dbReference type="Proteomes" id="UP000642107">
    <property type="component" value="Unassembled WGS sequence"/>
</dbReference>
<dbReference type="CDD" id="cd04300">
    <property type="entry name" value="GT35_Glycogen_Phosphorylase"/>
    <property type="match status" value="1"/>
</dbReference>
<comment type="function">
    <text evidence="9">Allosteric enzyme that catalyzes the rate-limiting step in glycogen catabolism, the phosphorolytic cleavage of glycogen to produce glucose-1-phosphate, and plays a central role in maintaining cellular and organismal glucose homeostasis.</text>
</comment>
<comment type="caution">
    <text evidence="11">The sequence shown here is derived from an EMBL/GenBank/DDBJ whole genome shotgun (WGS) entry which is preliminary data.</text>
</comment>
<keyword evidence="7 9" id="KW-0119">Carbohydrate metabolism</keyword>
<gene>
    <name evidence="11" type="ORF">IGS67_10565</name>
</gene>
<keyword evidence="6 9" id="KW-0663">Pyridoxal phosphate</keyword>
<dbReference type="InterPro" id="IPR035090">
    <property type="entry name" value="Pyridoxal_P_attach_site"/>
</dbReference>
<evidence type="ECO:0000313" key="11">
    <source>
        <dbReference type="EMBL" id="MBD9699930.1"/>
    </source>
</evidence>
<dbReference type="Gene3D" id="3.40.50.2000">
    <property type="entry name" value="Glycogen Phosphorylase B"/>
    <property type="match status" value="2"/>
</dbReference>
<evidence type="ECO:0000256" key="10">
    <source>
        <dbReference type="SAM" id="MobiDB-lite"/>
    </source>
</evidence>
<dbReference type="EMBL" id="JACZDF010000005">
    <property type="protein sequence ID" value="MBD9699930.1"/>
    <property type="molecule type" value="Genomic_DNA"/>
</dbReference>
<evidence type="ECO:0000256" key="7">
    <source>
        <dbReference type="ARBA" id="ARBA00023277"/>
    </source>
</evidence>
<evidence type="ECO:0000256" key="2">
    <source>
        <dbReference type="ARBA" id="ARBA00001933"/>
    </source>
</evidence>
<feature type="compositionally biased region" description="Basic residues" evidence="10">
    <location>
        <begin position="11"/>
        <end position="27"/>
    </location>
</feature>
<dbReference type="PROSITE" id="PS00102">
    <property type="entry name" value="PHOSPHORYLASE"/>
    <property type="match status" value="1"/>
</dbReference>
<comment type="catalytic activity">
    <reaction evidence="1 9">
        <text>[(1-&gt;4)-alpha-D-glucosyl](n) + phosphate = [(1-&gt;4)-alpha-D-glucosyl](n-1) + alpha-D-glucose 1-phosphate</text>
        <dbReference type="Rhea" id="RHEA:41732"/>
        <dbReference type="Rhea" id="RHEA-COMP:9584"/>
        <dbReference type="Rhea" id="RHEA-COMP:9586"/>
        <dbReference type="ChEBI" id="CHEBI:15444"/>
        <dbReference type="ChEBI" id="CHEBI:43474"/>
        <dbReference type="ChEBI" id="CHEBI:58601"/>
        <dbReference type="EC" id="2.4.1.1"/>
    </reaction>
</comment>
<evidence type="ECO:0000256" key="1">
    <source>
        <dbReference type="ARBA" id="ARBA00001275"/>
    </source>
</evidence>
<dbReference type="PANTHER" id="PTHR11468:SF3">
    <property type="entry name" value="GLYCOGEN PHOSPHORYLASE, LIVER FORM"/>
    <property type="match status" value="1"/>
</dbReference>
<dbReference type="NCBIfam" id="TIGR02093">
    <property type="entry name" value="P_ylase"/>
    <property type="match status" value="1"/>
</dbReference>
<comment type="similarity">
    <text evidence="3 9">Belongs to the glycogen phosphorylase family.</text>
</comment>
<evidence type="ECO:0000256" key="9">
    <source>
        <dbReference type="RuleBase" id="RU000587"/>
    </source>
</evidence>
<organism evidence="11 12">
    <name type="scientific">Flavimobilis rhizosphaerae</name>
    <dbReference type="NCBI Taxonomy" id="2775421"/>
    <lineage>
        <taxon>Bacteria</taxon>
        <taxon>Bacillati</taxon>
        <taxon>Actinomycetota</taxon>
        <taxon>Actinomycetes</taxon>
        <taxon>Micrococcales</taxon>
        <taxon>Jonesiaceae</taxon>
        <taxon>Flavimobilis</taxon>
    </lineage>
</organism>
<protein>
    <recommendedName>
        <fullName evidence="9">Alpha-1,4 glucan phosphorylase</fullName>
        <ecNumber evidence="9">2.4.1.1</ecNumber>
    </recommendedName>
</protein>
<evidence type="ECO:0000256" key="3">
    <source>
        <dbReference type="ARBA" id="ARBA00006047"/>
    </source>
</evidence>
<comment type="cofactor">
    <cofactor evidence="2 9">
        <name>pyridoxal 5'-phosphate</name>
        <dbReference type="ChEBI" id="CHEBI:597326"/>
    </cofactor>
</comment>
<dbReference type="PIRSF" id="PIRSF000460">
    <property type="entry name" value="Pprylas_GlgP"/>
    <property type="match status" value="1"/>
</dbReference>
<evidence type="ECO:0000256" key="4">
    <source>
        <dbReference type="ARBA" id="ARBA00022676"/>
    </source>
</evidence>
<reference evidence="11 12" key="1">
    <citation type="submission" date="2020-09" db="EMBL/GenBank/DDBJ databases">
        <title>Flavimobilis rhizosphaerae sp. nov., isolated from rhizosphere soil of Spartina alterniflora.</title>
        <authorList>
            <person name="Hanqin C."/>
        </authorList>
    </citation>
    <scope>NUCLEOTIDE SEQUENCE [LARGE SCALE GENOMIC DNA]</scope>
    <source>
        <strain evidence="11 12">GY 10621</strain>
    </source>
</reference>
<comment type="function">
    <text evidence="8">Phosphorylase is an important allosteric enzyme in carbohydrate metabolism. Enzymes from different sources differ in their regulatory mechanisms and in their natural substrates. However, all known phosphorylases share catalytic and structural properties.</text>
</comment>
<dbReference type="PANTHER" id="PTHR11468">
    <property type="entry name" value="GLYCOGEN PHOSPHORYLASE"/>
    <property type="match status" value="1"/>
</dbReference>
<dbReference type="SUPFAM" id="SSF53756">
    <property type="entry name" value="UDP-Glycosyltransferase/glycogen phosphorylase"/>
    <property type="match status" value="1"/>
</dbReference>
<sequence length="885" mass="99302">MCFSTTPRAAARSRRNGTARSRGRRGVRTAAVADPGPWQRVYALQREGPRSWQLEPPTGSVQPVTENIERFISSPTTVESFKSEFCRQLRYEQGVDLVDARTEDLYQALARTVRSAMVDGWIATQASHRAAKAKTVAYLSAEFLMGPQLENALLSTALTEVARTALAELELDLDELTAYETEPGLGNGGLGRLAACFIDSLAAKSIPAIGYGIRYEYGIFRQTFVDGRQVEQPDRWLVKGSPWELAQPENSVTVNFGGHTEQYTDETGAPRTRWVPAEQVLAVPYNYMVPGFETRNVNTLRLWSAKATDAFDLQIFNSGDYESAVRRQTVAENISKVLYPEDSTPQGKELRLKQQYFFVAASLRDYLDTVLRDDDLSTLPERVVFQLNDTHPVIGVPELMRILLDERGLGWDEAWDITRRTFNYTCHTLLPEALEVWSVDLLGRLLPRHLEIIYRINEDFLGLVRETYPGDELRVRRMSIIQERPERAVRMAFLATVGSTKVNGVAALHSQLLADKVLDDFSALWPEKFTNVTNGVTPRRFMRLSNPGLSGLLDEAIGTGWTNDLAQLAKLEPFADDASFRAEFRAVKQANKERFVRLLAQRDGIELPADALYDVMVKRLHEYKRQMLKLLHVVTLYDRVLKGEVKASDLQPRVVVFGAKAAPGYKMAKEIIHLINRVAAVVNNAPELEGRLRIAFPANYNVTLAERLIPAADLSEQISLAGKEASGTGNMKFALNGALTIGTDDGANVEIRQLVGDENFFLFGMDEPAVQALEDRGYNPTSYYEVDAGLRGAIDLISSGLFSDGDRTAFEFVISDLLYKDRFMVLADYRSYVDTQDRVEVAYRDEDAWTRSAILNVARTGFFTSDRSIQDYLDRIWHAPAKPIA</sequence>
<dbReference type="Pfam" id="PF00343">
    <property type="entry name" value="Phosphorylase"/>
    <property type="match status" value="1"/>
</dbReference>
<dbReference type="InterPro" id="IPR000811">
    <property type="entry name" value="Glyco_trans_35"/>
</dbReference>
<keyword evidence="12" id="KW-1185">Reference proteome</keyword>